<dbReference type="NCBIfam" id="TIGR02532">
    <property type="entry name" value="IV_pilin_GFxxxE"/>
    <property type="match status" value="1"/>
</dbReference>
<dbReference type="RefSeq" id="WP_307236621.1">
    <property type="nucleotide sequence ID" value="NZ_JAUSQZ010000001.1"/>
</dbReference>
<organism evidence="5 6">
    <name type="scientific">Kineosporia succinea</name>
    <dbReference type="NCBI Taxonomy" id="84632"/>
    <lineage>
        <taxon>Bacteria</taxon>
        <taxon>Bacillati</taxon>
        <taxon>Actinomycetota</taxon>
        <taxon>Actinomycetes</taxon>
        <taxon>Kineosporiales</taxon>
        <taxon>Kineosporiaceae</taxon>
        <taxon>Kineosporia</taxon>
    </lineage>
</organism>
<keyword evidence="4" id="KW-0812">Transmembrane</keyword>
<proteinExistence type="predicted"/>
<evidence type="ECO:0000256" key="3">
    <source>
        <dbReference type="ARBA" id="ARBA00030238"/>
    </source>
</evidence>
<accession>A0ABT9NVG2</accession>
<keyword evidence="4" id="KW-0472">Membrane</keyword>
<comment type="catalytic activity">
    <reaction evidence="1">
        <text>Endohydrolysis of (1-&gt;4)-alpha-D-glucosidic linkages in polysaccharides containing three or more (1-&gt;4)-alpha-linked D-glucose units.</text>
        <dbReference type="EC" id="3.2.1.1"/>
    </reaction>
</comment>
<reference evidence="5 6" key="1">
    <citation type="submission" date="2023-07" db="EMBL/GenBank/DDBJ databases">
        <title>Sequencing the genomes of 1000 actinobacteria strains.</title>
        <authorList>
            <person name="Klenk H.-P."/>
        </authorList>
    </citation>
    <scope>NUCLEOTIDE SEQUENCE [LARGE SCALE GENOMIC DNA]</scope>
    <source>
        <strain evidence="5 6">DSM 44388</strain>
    </source>
</reference>
<dbReference type="InterPro" id="IPR013783">
    <property type="entry name" value="Ig-like_fold"/>
</dbReference>
<dbReference type="InterPro" id="IPR012902">
    <property type="entry name" value="N_methyl_site"/>
</dbReference>
<dbReference type="EMBL" id="JAUSQZ010000001">
    <property type="protein sequence ID" value="MDP9824311.1"/>
    <property type="molecule type" value="Genomic_DNA"/>
</dbReference>
<evidence type="ECO:0000256" key="2">
    <source>
        <dbReference type="ARBA" id="ARBA00012595"/>
    </source>
</evidence>
<dbReference type="Proteomes" id="UP001235712">
    <property type="component" value="Unassembled WGS sequence"/>
</dbReference>
<protein>
    <recommendedName>
        <fullName evidence="2">alpha-amylase</fullName>
        <ecNumber evidence="2">3.2.1.1</ecNumber>
    </recommendedName>
    <alternativeName>
        <fullName evidence="3">1,4-alpha-D-glucan glucanohydrolase</fullName>
    </alternativeName>
</protein>
<dbReference type="PROSITE" id="PS00409">
    <property type="entry name" value="PROKAR_NTER_METHYL"/>
    <property type="match status" value="1"/>
</dbReference>
<evidence type="ECO:0000313" key="5">
    <source>
        <dbReference type="EMBL" id="MDP9824311.1"/>
    </source>
</evidence>
<gene>
    <name evidence="5" type="ORF">J2S57_000060</name>
</gene>
<evidence type="ECO:0000313" key="6">
    <source>
        <dbReference type="Proteomes" id="UP001235712"/>
    </source>
</evidence>
<name>A0ABT9NVG2_9ACTN</name>
<keyword evidence="6" id="KW-1185">Reference proteome</keyword>
<dbReference type="SUPFAM" id="SSF49452">
    <property type="entry name" value="Starch-binding domain-like"/>
    <property type="match status" value="1"/>
</dbReference>
<sequence>MGVTTGRRRRGPDDAGMSLLEVVIAMAIFSIGVTAVLGLLIRTDQVASGNLRRSTAAGLVDQYLEAARAQAALDLTNGRNIDLPKVNGIEYKVTTNVSVLTSDATSSACTTAAGSARLAYKLVRVAVTWPDMGLVQPVTGDLLRAIGPGAIDSTKNSLAVQLSDANGKPVAGVTVALNGGTTTQTTGDDGCAVFTGLADGAYSATANQAGYVGTANTQSAPSRTVNVTATQSSTGNGAAVGTLSKVDLPYDTARSLTYTYASPMSGVTALASGIPLRISRSGLTETTVSATCASSSTSMCLTTTTPPQIQALYPGTYTVKAGSCTPAGPSQGQVNIQDAAASGGAVSIPMGALTIQVKGLLGSSSRLVTITPSSSCPAGDSYTVNVPAAGTTVLVPYGSYVLTATGVTVSSSATVSSGSPVQSVVVGAVV</sequence>
<evidence type="ECO:0000256" key="1">
    <source>
        <dbReference type="ARBA" id="ARBA00000548"/>
    </source>
</evidence>
<dbReference type="EC" id="3.2.1.1" evidence="2"/>
<feature type="transmembrane region" description="Helical" evidence="4">
    <location>
        <begin position="20"/>
        <end position="41"/>
    </location>
</feature>
<evidence type="ECO:0000256" key="4">
    <source>
        <dbReference type="SAM" id="Phobius"/>
    </source>
</evidence>
<dbReference type="Pfam" id="PF07963">
    <property type="entry name" value="N_methyl"/>
    <property type="match status" value="1"/>
</dbReference>
<dbReference type="InterPro" id="IPR013784">
    <property type="entry name" value="Carb-bd-like_fold"/>
</dbReference>
<comment type="caution">
    <text evidence="5">The sequence shown here is derived from an EMBL/GenBank/DDBJ whole genome shotgun (WGS) entry which is preliminary data.</text>
</comment>
<dbReference type="Gene3D" id="2.60.40.10">
    <property type="entry name" value="Immunoglobulins"/>
    <property type="match status" value="1"/>
</dbReference>
<keyword evidence="4" id="KW-1133">Transmembrane helix</keyword>